<dbReference type="Gene3D" id="3.30.870.10">
    <property type="entry name" value="Endonuclease Chain A"/>
    <property type="match status" value="2"/>
</dbReference>
<protein>
    <recommendedName>
        <fullName evidence="4">Phospholipase D</fullName>
    </recommendedName>
    <alternativeName>
        <fullName evidence="9">Choline phosphatase</fullName>
    </alternativeName>
</protein>
<keyword evidence="5" id="KW-0964">Secreted</keyword>
<comment type="caution">
    <text evidence="12">The sequence shown here is derived from an EMBL/GenBank/DDBJ whole genome shotgun (WGS) entry which is preliminary data.</text>
</comment>
<evidence type="ECO:0000256" key="10">
    <source>
        <dbReference type="SAM" id="Phobius"/>
    </source>
</evidence>
<dbReference type="InterPro" id="IPR025202">
    <property type="entry name" value="PLD-like_dom"/>
</dbReference>
<dbReference type="GO" id="GO:0004630">
    <property type="term" value="F:phospholipase D activity"/>
    <property type="evidence" value="ECO:0007669"/>
    <property type="project" value="UniProtKB-EC"/>
</dbReference>
<dbReference type="InterPro" id="IPR015679">
    <property type="entry name" value="PLipase_D_fam"/>
</dbReference>
<keyword evidence="6" id="KW-0677">Repeat</keyword>
<feature type="transmembrane region" description="Helical" evidence="10">
    <location>
        <begin position="643"/>
        <end position="670"/>
    </location>
</feature>
<evidence type="ECO:0000256" key="7">
    <source>
        <dbReference type="ARBA" id="ARBA00022801"/>
    </source>
</evidence>
<evidence type="ECO:0000259" key="11">
    <source>
        <dbReference type="PROSITE" id="PS50035"/>
    </source>
</evidence>
<keyword evidence="10" id="KW-0812">Transmembrane</keyword>
<evidence type="ECO:0000256" key="1">
    <source>
        <dbReference type="ARBA" id="ARBA00000798"/>
    </source>
</evidence>
<dbReference type="CDD" id="cd09143">
    <property type="entry name" value="PLDc_vPLD1_2_like_bac_2"/>
    <property type="match status" value="1"/>
</dbReference>
<gene>
    <name evidence="12" type="ORF">OO17_17930</name>
</gene>
<evidence type="ECO:0000313" key="13">
    <source>
        <dbReference type="Proteomes" id="UP000032515"/>
    </source>
</evidence>
<dbReference type="CDD" id="cd09140">
    <property type="entry name" value="PLDc_vPLD1_2_like_bac_1"/>
    <property type="match status" value="1"/>
</dbReference>
<feature type="domain" description="PLD phosphodiesterase" evidence="11">
    <location>
        <begin position="108"/>
        <end position="135"/>
    </location>
</feature>
<keyword evidence="10" id="KW-0472">Membrane</keyword>
<evidence type="ECO:0000256" key="4">
    <source>
        <dbReference type="ARBA" id="ARBA00018392"/>
    </source>
</evidence>
<organism evidence="12 13">
    <name type="scientific">Rhodopseudomonas palustris</name>
    <dbReference type="NCBI Taxonomy" id="1076"/>
    <lineage>
        <taxon>Bacteria</taxon>
        <taxon>Pseudomonadati</taxon>
        <taxon>Pseudomonadota</taxon>
        <taxon>Alphaproteobacteria</taxon>
        <taxon>Hyphomicrobiales</taxon>
        <taxon>Nitrobacteraceae</taxon>
        <taxon>Rhodopseudomonas</taxon>
    </lineage>
</organism>
<dbReference type="EMBL" id="JXXE01000361">
    <property type="protein sequence ID" value="KIZ40380.1"/>
    <property type="molecule type" value="Genomic_DNA"/>
</dbReference>
<evidence type="ECO:0000256" key="8">
    <source>
        <dbReference type="ARBA" id="ARBA00023098"/>
    </source>
</evidence>
<comment type="subcellular location">
    <subcellularLocation>
        <location evidence="3">Secreted</location>
    </subcellularLocation>
</comment>
<dbReference type="AlphaFoldDB" id="A0A0D7EIN4"/>
<feature type="transmembrane region" description="Helical" evidence="10">
    <location>
        <begin position="580"/>
        <end position="600"/>
    </location>
</feature>
<dbReference type="SUPFAM" id="SSF56024">
    <property type="entry name" value="Phospholipase D/nuclease"/>
    <property type="match status" value="2"/>
</dbReference>
<evidence type="ECO:0000256" key="9">
    <source>
        <dbReference type="ARBA" id="ARBA00029594"/>
    </source>
</evidence>
<keyword evidence="8" id="KW-0443">Lipid metabolism</keyword>
<dbReference type="GO" id="GO:0009395">
    <property type="term" value="P:phospholipid catabolic process"/>
    <property type="evidence" value="ECO:0007669"/>
    <property type="project" value="TreeGrafter"/>
</dbReference>
<evidence type="ECO:0000256" key="2">
    <source>
        <dbReference type="ARBA" id="ARBA00003145"/>
    </source>
</evidence>
<dbReference type="GO" id="GO:0005576">
    <property type="term" value="C:extracellular region"/>
    <property type="evidence" value="ECO:0007669"/>
    <property type="project" value="UniProtKB-SubCell"/>
</dbReference>
<keyword evidence="10" id="KW-1133">Transmembrane helix</keyword>
<feature type="transmembrane region" description="Helical" evidence="10">
    <location>
        <begin position="499"/>
        <end position="525"/>
    </location>
</feature>
<feature type="transmembrane region" description="Helical" evidence="10">
    <location>
        <begin position="532"/>
        <end position="553"/>
    </location>
</feature>
<dbReference type="PROSITE" id="PS50035">
    <property type="entry name" value="PLD"/>
    <property type="match status" value="2"/>
</dbReference>
<dbReference type="Pfam" id="PF09335">
    <property type="entry name" value="VTT_dom"/>
    <property type="match status" value="1"/>
</dbReference>
<evidence type="ECO:0000313" key="12">
    <source>
        <dbReference type="EMBL" id="KIZ40380.1"/>
    </source>
</evidence>
<dbReference type="PANTHER" id="PTHR18896:SF76">
    <property type="entry name" value="PHOSPHOLIPASE"/>
    <property type="match status" value="1"/>
</dbReference>
<dbReference type="PANTHER" id="PTHR18896">
    <property type="entry name" value="PHOSPHOLIPASE D"/>
    <property type="match status" value="1"/>
</dbReference>
<dbReference type="SMART" id="SM00155">
    <property type="entry name" value="PLDc"/>
    <property type="match status" value="2"/>
</dbReference>
<feature type="domain" description="PLD phosphodiesterase" evidence="11">
    <location>
        <begin position="325"/>
        <end position="352"/>
    </location>
</feature>
<comment type="catalytic activity">
    <reaction evidence="1">
        <text>a 1,2-diacyl-sn-glycero-3-phosphocholine + H2O = a 1,2-diacyl-sn-glycero-3-phosphate + choline + H(+)</text>
        <dbReference type="Rhea" id="RHEA:14445"/>
        <dbReference type="ChEBI" id="CHEBI:15354"/>
        <dbReference type="ChEBI" id="CHEBI:15377"/>
        <dbReference type="ChEBI" id="CHEBI:15378"/>
        <dbReference type="ChEBI" id="CHEBI:57643"/>
        <dbReference type="ChEBI" id="CHEBI:58608"/>
        <dbReference type="EC" id="3.1.4.4"/>
    </reaction>
</comment>
<accession>A0A0D7EIN4</accession>
<dbReference type="InterPro" id="IPR032816">
    <property type="entry name" value="VTT_dom"/>
</dbReference>
<sequence>MLIDGAAYYGALRTSLLAAENTVFLVGWDLHSATRLVDSSGQADDGFPDRLGEFLQALLQRRPSLRIHILVWEAPIIYAGEREWFLAHGFGAGNLDRLILRRDTCLPLGSAQHQKIAVVDDSVAFVGGCDLTIRRWDTDAHALENHHRVDPNGVAYPPFHDLQMAVDGDAARSIAELARERWARSAAGAAPPLGPALDRWPDGVSPDFEDVEIGISRTEPALDASAEVREVEQLYFDMIDGAEHTIYIENQFLSAEGIARRLVERMQARPALELLMIGPKTHASWIEARAMRNGRLEFIRAFAAAGLLDRVRLLYPRVQDGGAEAAVMVHAKLMIVDDRYLRVGSANLNNRSMGADSECDLVIEADDAPQRRAIAQIRNRLIGIHCGVSAEDVAETLSRARSLLAVTELTGNGHSLEEVDDGIPDPAELSGMMEPIADPSRPLELSSTASTTLSASLKLAGLVAAIAALALGWRFTPLYDYVNFDWLSQTIESLQGNPIAPLVVVALFVVGGFLLFPVTVLIAATSAALGPWIGLGSATMGALCSASIIYLIGRAMGMEPVRSLIGDRLDRFTGAIKGNGIVSVVLIRMVPVAPFSLVNLAAGASGIKFSDFLLGTLLGMAPGLIAMTAFGSQLVDLLTRPSWINIGILAASAAAWIAISFAAQFVVTWFSRRRRA</sequence>
<dbReference type="PATRIC" id="fig|1076.23.peg.3900"/>
<keyword evidence="7" id="KW-0378">Hydrolase</keyword>
<evidence type="ECO:0000256" key="6">
    <source>
        <dbReference type="ARBA" id="ARBA00022737"/>
    </source>
</evidence>
<evidence type="ECO:0000256" key="5">
    <source>
        <dbReference type="ARBA" id="ARBA00022525"/>
    </source>
</evidence>
<comment type="function">
    <text evidence="2">Could be a virulence factor.</text>
</comment>
<evidence type="ECO:0000256" key="3">
    <source>
        <dbReference type="ARBA" id="ARBA00004613"/>
    </source>
</evidence>
<reference evidence="12 13" key="1">
    <citation type="submission" date="2014-11" db="EMBL/GenBank/DDBJ databases">
        <title>Genomics and ecophysiology of heterotrophic nitrogen fixing bacteria isolated from estuarine surface water.</title>
        <authorList>
            <person name="Bentzon-Tilia M."/>
            <person name="Severin I."/>
            <person name="Hansen L.H."/>
            <person name="Riemann L."/>
        </authorList>
    </citation>
    <scope>NUCLEOTIDE SEQUENCE [LARGE SCALE GENOMIC DNA]</scope>
    <source>
        <strain evidence="12 13">BAL398</strain>
    </source>
</reference>
<dbReference type="Proteomes" id="UP000032515">
    <property type="component" value="Unassembled WGS sequence"/>
</dbReference>
<name>A0A0D7EIN4_RHOPL</name>
<dbReference type="Pfam" id="PF13091">
    <property type="entry name" value="PLDc_2"/>
    <property type="match status" value="1"/>
</dbReference>
<feature type="transmembrane region" description="Helical" evidence="10">
    <location>
        <begin position="612"/>
        <end position="631"/>
    </location>
</feature>
<proteinExistence type="predicted"/>
<dbReference type="InterPro" id="IPR001736">
    <property type="entry name" value="PLipase_D/transphosphatidylase"/>
</dbReference>